<protein>
    <submittedName>
        <fullName evidence="2">Uncharacterized protein</fullName>
    </submittedName>
</protein>
<sequence>MFRMQRRLCVFLSVCVVGLLGAYLLYSGIQAPRDQNKFLRRRTANLDRISEKLVHAEVEIAQLQSEILHASGSPETIYESRQESVTEASGDGVEVLPDEPSIDAQTPFATTHTQVPDAPAAREDSTDEQGQSEAEVHFPALKGVKAVPMFPSLGKVQRFDGGDLEIPEVLEAALMARSFNQEIIFFITDLTFSEMALNLVYNFQELGMEHYLIITGNREVCDSLLKGGLVTGCAWSSYLEDMEHVNRVRTSQPVANAIAVSSPPPGASAVLSWLTAAADTPSPPGV</sequence>
<keyword evidence="3" id="KW-1185">Reference proteome</keyword>
<evidence type="ECO:0000256" key="1">
    <source>
        <dbReference type="SAM" id="MobiDB-lite"/>
    </source>
</evidence>
<reference evidence="2 3" key="1">
    <citation type="journal article" date="2015" name="Genome Biol. Evol.">
        <title>Comparative Genomics of a Bacterivorous Green Alga Reveals Evolutionary Causalities and Consequences of Phago-Mixotrophic Mode of Nutrition.</title>
        <authorList>
            <person name="Burns J.A."/>
            <person name="Paasch A."/>
            <person name="Narechania A."/>
            <person name="Kim E."/>
        </authorList>
    </citation>
    <scope>NUCLEOTIDE SEQUENCE [LARGE SCALE GENOMIC DNA]</scope>
    <source>
        <strain evidence="2 3">PLY_AMNH</strain>
    </source>
</reference>
<organism evidence="2 3">
    <name type="scientific">Cymbomonas tetramitiformis</name>
    <dbReference type="NCBI Taxonomy" id="36881"/>
    <lineage>
        <taxon>Eukaryota</taxon>
        <taxon>Viridiplantae</taxon>
        <taxon>Chlorophyta</taxon>
        <taxon>Pyramimonadophyceae</taxon>
        <taxon>Pyramimonadales</taxon>
        <taxon>Pyramimonadaceae</taxon>
        <taxon>Cymbomonas</taxon>
    </lineage>
</organism>
<feature type="region of interest" description="Disordered" evidence="1">
    <location>
        <begin position="76"/>
        <end position="133"/>
    </location>
</feature>
<feature type="compositionally biased region" description="Polar residues" evidence="1">
    <location>
        <begin position="103"/>
        <end position="114"/>
    </location>
</feature>
<evidence type="ECO:0000313" key="3">
    <source>
        <dbReference type="Proteomes" id="UP001190700"/>
    </source>
</evidence>
<evidence type="ECO:0000313" key="2">
    <source>
        <dbReference type="EMBL" id="KAK3258634.1"/>
    </source>
</evidence>
<proteinExistence type="predicted"/>
<dbReference type="Proteomes" id="UP001190700">
    <property type="component" value="Unassembled WGS sequence"/>
</dbReference>
<dbReference type="AlphaFoldDB" id="A0AAE0KSB6"/>
<dbReference type="EMBL" id="LGRX02019384">
    <property type="protein sequence ID" value="KAK3258634.1"/>
    <property type="molecule type" value="Genomic_DNA"/>
</dbReference>
<accession>A0AAE0KSB6</accession>
<comment type="caution">
    <text evidence="2">The sequence shown here is derived from an EMBL/GenBank/DDBJ whole genome shotgun (WGS) entry which is preliminary data.</text>
</comment>
<name>A0AAE0KSB6_9CHLO</name>
<gene>
    <name evidence="2" type="ORF">CYMTET_32329</name>
</gene>